<proteinExistence type="predicted"/>
<dbReference type="RefSeq" id="WP_088591405.1">
    <property type="nucleotide sequence ID" value="NZ_CADIJU010000029.1"/>
</dbReference>
<comment type="caution">
    <text evidence="1">The sequence shown here is derived from an EMBL/GenBank/DDBJ whole genome shotgun (WGS) entry which is preliminary data.</text>
</comment>
<evidence type="ECO:0000313" key="2">
    <source>
        <dbReference type="Proteomes" id="UP000252124"/>
    </source>
</evidence>
<reference evidence="1 2" key="1">
    <citation type="submission" date="2018-06" db="EMBL/GenBank/DDBJ databases">
        <title>Genomic Encyclopedia of Type Strains, Phase III (KMG-III): the genomes of soil and plant-associated and newly described type strains.</title>
        <authorList>
            <person name="Whitman W."/>
        </authorList>
    </citation>
    <scope>NUCLEOTIDE SEQUENCE [LARGE SCALE GENOMIC DNA]</scope>
    <source>
        <strain evidence="1 2">CECT 7342</strain>
    </source>
</reference>
<dbReference type="GeneID" id="99734199"/>
<protein>
    <submittedName>
        <fullName evidence="1">Uncharacterized protein</fullName>
    </submittedName>
</protein>
<dbReference type="Proteomes" id="UP000252124">
    <property type="component" value="Unassembled WGS sequence"/>
</dbReference>
<keyword evidence="2" id="KW-1185">Reference proteome</keyword>
<accession>A0ABX9G0D0</accession>
<dbReference type="EMBL" id="QNRM01000022">
    <property type="protein sequence ID" value="RBP11475.1"/>
    <property type="molecule type" value="Genomic_DNA"/>
</dbReference>
<evidence type="ECO:0000313" key="1">
    <source>
        <dbReference type="EMBL" id="RBP11475.1"/>
    </source>
</evidence>
<gene>
    <name evidence="1" type="ORF">DFP87_12237</name>
</gene>
<sequence length="62" mass="6736">MVTLYRHVDRADLDVHHNAHATVPDIVLTLNASPSPLTRALFKQMGLAPASSRIPGILPSHD</sequence>
<organism evidence="1 2">
    <name type="scientific">Achromobacter marplatensis</name>
    <dbReference type="NCBI Taxonomy" id="470868"/>
    <lineage>
        <taxon>Bacteria</taxon>
        <taxon>Pseudomonadati</taxon>
        <taxon>Pseudomonadota</taxon>
        <taxon>Betaproteobacteria</taxon>
        <taxon>Burkholderiales</taxon>
        <taxon>Alcaligenaceae</taxon>
        <taxon>Achromobacter</taxon>
    </lineage>
</organism>
<name>A0ABX9G0D0_9BURK</name>